<organism evidence="1 2">
    <name type="scientific">SAR324 cluster bacterium</name>
    <dbReference type="NCBI Taxonomy" id="2024889"/>
    <lineage>
        <taxon>Bacteria</taxon>
        <taxon>Deltaproteobacteria</taxon>
        <taxon>SAR324 cluster</taxon>
    </lineage>
</organism>
<gene>
    <name evidence="1" type="ORF">GYA55_03800</name>
</gene>
<evidence type="ECO:0000313" key="1">
    <source>
        <dbReference type="EMBL" id="NMC62271.1"/>
    </source>
</evidence>
<proteinExistence type="predicted"/>
<evidence type="ECO:0000313" key="2">
    <source>
        <dbReference type="Proteomes" id="UP000524246"/>
    </source>
</evidence>
<dbReference type="Proteomes" id="UP000524246">
    <property type="component" value="Unassembled WGS sequence"/>
</dbReference>
<protein>
    <submittedName>
        <fullName evidence="1">Uncharacterized protein</fullName>
    </submittedName>
</protein>
<reference evidence="1 2" key="1">
    <citation type="journal article" date="2020" name="Biotechnol. Biofuels">
        <title>New insights from the biogas microbiome by comprehensive genome-resolved metagenomics of nearly 1600 species originating from multiple anaerobic digesters.</title>
        <authorList>
            <person name="Campanaro S."/>
            <person name="Treu L."/>
            <person name="Rodriguez-R L.M."/>
            <person name="Kovalovszki A."/>
            <person name="Ziels R.M."/>
            <person name="Maus I."/>
            <person name="Zhu X."/>
            <person name="Kougias P.G."/>
            <person name="Basile A."/>
            <person name="Luo G."/>
            <person name="Schluter A."/>
            <person name="Konstantinidis K.T."/>
            <person name="Angelidaki I."/>
        </authorList>
    </citation>
    <scope>NUCLEOTIDE SEQUENCE [LARGE SCALE GENOMIC DNA]</scope>
    <source>
        <strain evidence="1">AS27yjCOA_65</strain>
    </source>
</reference>
<comment type="caution">
    <text evidence="1">The sequence shown here is derived from an EMBL/GenBank/DDBJ whole genome shotgun (WGS) entry which is preliminary data.</text>
</comment>
<dbReference type="AlphaFoldDB" id="A0A7X9FQ63"/>
<sequence>MPEKMKKFNVEFHFSVQATAEGIYKAQVFALNENHAKTMCLTGFNDIEWELEDLGWEAEKRIVPNDEEDLEVTLVPQSPIQSFIPIDPDEVDSYFDESSKDCDGKPDQVFIVLKDESSAFEHPKIDTLQMNAAEFVKFVEKMNEIKANLESYYDGKPPIITVD</sequence>
<dbReference type="EMBL" id="JAAZON010000149">
    <property type="protein sequence ID" value="NMC62271.1"/>
    <property type="molecule type" value="Genomic_DNA"/>
</dbReference>
<name>A0A7X9FQ63_9DELT</name>
<accession>A0A7X9FQ63</accession>